<dbReference type="GO" id="GO:0004519">
    <property type="term" value="F:endonuclease activity"/>
    <property type="evidence" value="ECO:0007669"/>
    <property type="project" value="UniProtKB-KW"/>
</dbReference>
<dbReference type="InterPro" id="IPR010156">
    <property type="entry name" value="CRISPR-assoc_prot_Cas6"/>
</dbReference>
<dbReference type="STRING" id="1122195.SAMN02745164_02108"/>
<sequence>MFYSVVVELKPLETSIIPEYPGKKIHGLFYSLINASNKKLSKLLHETKIKKAFTVSTFLGKRVDKPIIIEKNKKYYIRITILDESLFNFFALALYQKKMKKEKVKIGEIEFEILRILYDKKHSKWADIFIEDEIFNRQVEESKVKLRFYTPTLFKVGDKHLRYPDPEKIFSGLLEKFNLYGTHKINSEIKNKFNKISITYKKIYQKKVYIRNFYLEGFIGETEFKVPEEEKELMKIVNILSEFAFYAGIGYKTTMGMGQAKRIDNN</sequence>
<dbReference type="Pfam" id="PF10040">
    <property type="entry name" value="CRISPR_Cas6"/>
    <property type="match status" value="1"/>
</dbReference>
<dbReference type="Pfam" id="PF19308">
    <property type="entry name" value="CRISPR_Cas6_N"/>
    <property type="match status" value="1"/>
</dbReference>
<keyword evidence="3" id="KW-0378">Hydrolase</keyword>
<evidence type="ECO:0000256" key="1">
    <source>
        <dbReference type="ARBA" id="ARBA00022722"/>
    </source>
</evidence>
<evidence type="ECO:0000256" key="4">
    <source>
        <dbReference type="ARBA" id="ARBA00023118"/>
    </source>
</evidence>
<dbReference type="GO" id="GO:0051607">
    <property type="term" value="P:defense response to virus"/>
    <property type="evidence" value="ECO:0007669"/>
    <property type="project" value="UniProtKB-KW"/>
</dbReference>
<dbReference type="InterPro" id="IPR045747">
    <property type="entry name" value="CRISPR-assoc_prot_Cas6_N_sf"/>
</dbReference>
<evidence type="ECO:0000313" key="8">
    <source>
        <dbReference type="Proteomes" id="UP000184334"/>
    </source>
</evidence>
<dbReference type="RefSeq" id="WP_072865990.1">
    <property type="nucleotide sequence ID" value="NZ_FQUI01000053.1"/>
</dbReference>
<dbReference type="CDD" id="cd21141">
    <property type="entry name" value="Cas6_III-like"/>
    <property type="match status" value="1"/>
</dbReference>
<evidence type="ECO:0000313" key="7">
    <source>
        <dbReference type="EMBL" id="SHF25682.1"/>
    </source>
</evidence>
<evidence type="ECO:0000256" key="2">
    <source>
        <dbReference type="ARBA" id="ARBA00022759"/>
    </source>
</evidence>
<dbReference type="Gene3D" id="3.30.70.1900">
    <property type="match status" value="1"/>
</dbReference>
<dbReference type="OrthoDB" id="425607at2"/>
<dbReference type="Proteomes" id="UP000184334">
    <property type="component" value="Unassembled WGS sequence"/>
</dbReference>
<feature type="domain" description="CRISPR-associated protein Cas6 C-terminal" evidence="5">
    <location>
        <begin position="146"/>
        <end position="259"/>
    </location>
</feature>
<dbReference type="InterPro" id="IPR019267">
    <property type="entry name" value="CRISPR-assoc_Cas6_C"/>
</dbReference>
<name>A0A1M5A776_MARH1</name>
<comment type="caution">
    <text evidence="7">The sequence shown here is derived from an EMBL/GenBank/DDBJ whole genome shotgun (WGS) entry which is preliminary data.</text>
</comment>
<dbReference type="EMBL" id="FQUI01000053">
    <property type="protein sequence ID" value="SHF25682.1"/>
    <property type="molecule type" value="Genomic_DNA"/>
</dbReference>
<dbReference type="Gene3D" id="3.30.70.1890">
    <property type="match status" value="1"/>
</dbReference>
<evidence type="ECO:0000259" key="5">
    <source>
        <dbReference type="Pfam" id="PF10040"/>
    </source>
</evidence>
<keyword evidence="8" id="KW-1185">Reference proteome</keyword>
<dbReference type="AlphaFoldDB" id="A0A1M5A776"/>
<proteinExistence type="predicted"/>
<organism evidence="7 8">
    <name type="scientific">Marinitoga hydrogenitolerans (strain DSM 16785 / JCM 12826 / AT1271)</name>
    <dbReference type="NCBI Taxonomy" id="1122195"/>
    <lineage>
        <taxon>Bacteria</taxon>
        <taxon>Thermotogati</taxon>
        <taxon>Thermotogota</taxon>
        <taxon>Thermotogae</taxon>
        <taxon>Petrotogales</taxon>
        <taxon>Petrotogaceae</taxon>
        <taxon>Marinitoga</taxon>
    </lineage>
</organism>
<keyword evidence="1" id="KW-0540">Nuclease</keyword>
<feature type="domain" description="CRISPR-associated protein Cas6-like N-terminal" evidence="6">
    <location>
        <begin position="1"/>
        <end position="135"/>
    </location>
</feature>
<accession>A0A1M5A776</accession>
<gene>
    <name evidence="7" type="ORF">SAMN02745164_02108</name>
</gene>
<keyword evidence="4" id="KW-0051">Antiviral defense</keyword>
<protein>
    <submittedName>
        <fullName evidence="7">CRISPR-associated endoribonuclease Cas6</fullName>
    </submittedName>
</protein>
<keyword evidence="2" id="KW-0255">Endonuclease</keyword>
<reference evidence="7" key="1">
    <citation type="submission" date="2016-11" db="EMBL/GenBank/DDBJ databases">
        <authorList>
            <person name="Varghese N."/>
            <person name="Submissions S."/>
        </authorList>
    </citation>
    <scope>NUCLEOTIDE SEQUENCE [LARGE SCALE GENOMIC DNA]</scope>
    <source>
        <strain evidence="7">DSM 16785</strain>
    </source>
</reference>
<dbReference type="NCBIfam" id="TIGR01877">
    <property type="entry name" value="cas_cas6"/>
    <property type="match status" value="1"/>
</dbReference>
<dbReference type="GO" id="GO:0016788">
    <property type="term" value="F:hydrolase activity, acting on ester bonds"/>
    <property type="evidence" value="ECO:0007669"/>
    <property type="project" value="InterPro"/>
</dbReference>
<dbReference type="InterPro" id="IPR045648">
    <property type="entry name" value="CRISPR-assoc_Cas6-like_N"/>
</dbReference>
<evidence type="ECO:0000256" key="3">
    <source>
        <dbReference type="ARBA" id="ARBA00022801"/>
    </source>
</evidence>
<evidence type="ECO:0000259" key="6">
    <source>
        <dbReference type="Pfam" id="PF19308"/>
    </source>
</evidence>